<dbReference type="AlphaFoldDB" id="A0A132NL34"/>
<keyword evidence="1" id="KW-0175">Coiled coil</keyword>
<gene>
    <name evidence="2" type="ORF">TR74_01430</name>
</gene>
<feature type="coiled-coil region" evidence="1">
    <location>
        <begin position="6"/>
        <end position="33"/>
    </location>
</feature>
<dbReference type="SUPFAM" id="SSF46689">
    <property type="entry name" value="Homeodomain-like"/>
    <property type="match status" value="1"/>
</dbReference>
<comment type="caution">
    <text evidence="2">The sequence shown here is derived from an EMBL/GenBank/DDBJ whole genome shotgun (WGS) entry which is preliminary data.</text>
</comment>
<protein>
    <submittedName>
        <fullName evidence="2">Transposase</fullName>
    </submittedName>
</protein>
<organism evidence="2 3">
    <name type="scientific">Carbonactinospora thermoautotrophica</name>
    <dbReference type="NCBI Taxonomy" id="1469144"/>
    <lineage>
        <taxon>Bacteria</taxon>
        <taxon>Bacillati</taxon>
        <taxon>Actinomycetota</taxon>
        <taxon>Actinomycetes</taxon>
        <taxon>Kitasatosporales</taxon>
        <taxon>Carbonactinosporaceae</taxon>
        <taxon>Carbonactinospora</taxon>
    </lineage>
</organism>
<evidence type="ECO:0000256" key="1">
    <source>
        <dbReference type="SAM" id="Coils"/>
    </source>
</evidence>
<dbReference type="PATRIC" id="fig|1469144.9.peg.5400"/>
<dbReference type="Proteomes" id="UP000070598">
    <property type="component" value="Unassembled WGS sequence"/>
</dbReference>
<evidence type="ECO:0000313" key="3">
    <source>
        <dbReference type="Proteomes" id="UP000070598"/>
    </source>
</evidence>
<accession>A0A132NL34</accession>
<evidence type="ECO:0000313" key="2">
    <source>
        <dbReference type="EMBL" id="KWX10805.1"/>
    </source>
</evidence>
<sequence>RREGLTSAEREELARLRREVKVLREEREILRKAAAFFARETDRSR</sequence>
<reference evidence="3" key="1">
    <citation type="submission" date="2015-02" db="EMBL/GenBank/DDBJ databases">
        <title>Physiological reanalysis, assessment of diazotrophy, and genome sequences of multiple isolates of Streptomyces thermoautotrophicus.</title>
        <authorList>
            <person name="MacKellar D.C."/>
            <person name="Lieber L."/>
            <person name="Norman J."/>
            <person name="Bolger A."/>
            <person name="Tobin C."/>
            <person name="Murray J.W."/>
            <person name="Friesen M."/>
            <person name="Prell J."/>
        </authorList>
    </citation>
    <scope>NUCLEOTIDE SEQUENCE [LARGE SCALE GENOMIC DNA]</scope>
    <source>
        <strain evidence="3">UBT1</strain>
    </source>
</reference>
<proteinExistence type="predicted"/>
<name>A0A132NL34_9ACTN</name>
<feature type="non-terminal residue" evidence="2">
    <location>
        <position position="1"/>
    </location>
</feature>
<dbReference type="InterPro" id="IPR009057">
    <property type="entry name" value="Homeodomain-like_sf"/>
</dbReference>
<dbReference type="EMBL" id="JYIK01000256">
    <property type="protein sequence ID" value="KWX10805.1"/>
    <property type="molecule type" value="Genomic_DNA"/>
</dbReference>